<reference evidence="4" key="1">
    <citation type="journal article" date="2022" name="Int. J. Syst. Evol. Microbiol.">
        <title>Anaeromyxobacter oryzae sp. nov., Anaeromyxobacter diazotrophicus sp. nov. and Anaeromyxobacter paludicola sp. nov., isolated from paddy soils.</title>
        <authorList>
            <person name="Itoh H."/>
            <person name="Xu Z."/>
            <person name="Mise K."/>
            <person name="Masuda Y."/>
            <person name="Ushijima N."/>
            <person name="Hayakawa C."/>
            <person name="Shiratori Y."/>
            <person name="Senoo K."/>
        </authorList>
    </citation>
    <scope>NUCLEOTIDE SEQUENCE [LARGE SCALE GENOMIC DNA]</scope>
    <source>
        <strain evidence="4">Red232</strain>
    </source>
</reference>
<dbReference type="RefSeq" id="WP_248352322.1">
    <property type="nucleotide sequence ID" value="NZ_AP025591.1"/>
</dbReference>
<sequence length="74" mass="7816">MRWLARLAVPWTCAAGALALLPAAALAQSAGGSDPESGSRNFAWLWIVAAVLVIAALFRMFFGRPDRPAPPKAP</sequence>
<protein>
    <submittedName>
        <fullName evidence="3">Uncharacterized protein</fullName>
    </submittedName>
</protein>
<keyword evidence="4" id="KW-1185">Reference proteome</keyword>
<keyword evidence="1" id="KW-0472">Membrane</keyword>
<name>A0ABN6MSJ1_9BACT</name>
<gene>
    <name evidence="3" type="ORF">AMOR_29430</name>
</gene>
<organism evidence="3 4">
    <name type="scientific">Anaeromyxobacter oryzae</name>
    <dbReference type="NCBI Taxonomy" id="2918170"/>
    <lineage>
        <taxon>Bacteria</taxon>
        <taxon>Pseudomonadati</taxon>
        <taxon>Myxococcota</taxon>
        <taxon>Myxococcia</taxon>
        <taxon>Myxococcales</taxon>
        <taxon>Cystobacterineae</taxon>
        <taxon>Anaeromyxobacteraceae</taxon>
        <taxon>Anaeromyxobacter</taxon>
    </lineage>
</organism>
<evidence type="ECO:0000256" key="1">
    <source>
        <dbReference type="SAM" id="Phobius"/>
    </source>
</evidence>
<accession>A0ABN6MSJ1</accession>
<dbReference type="EMBL" id="AP025591">
    <property type="protein sequence ID" value="BDG03947.1"/>
    <property type="molecule type" value="Genomic_DNA"/>
</dbReference>
<keyword evidence="1" id="KW-0812">Transmembrane</keyword>
<evidence type="ECO:0000256" key="2">
    <source>
        <dbReference type="SAM" id="SignalP"/>
    </source>
</evidence>
<feature type="signal peptide" evidence="2">
    <location>
        <begin position="1"/>
        <end position="27"/>
    </location>
</feature>
<keyword evidence="2" id="KW-0732">Signal</keyword>
<feature type="transmembrane region" description="Helical" evidence="1">
    <location>
        <begin position="43"/>
        <end position="62"/>
    </location>
</feature>
<evidence type="ECO:0000313" key="4">
    <source>
        <dbReference type="Proteomes" id="UP001162891"/>
    </source>
</evidence>
<feature type="chain" id="PRO_5046301023" evidence="2">
    <location>
        <begin position="28"/>
        <end position="74"/>
    </location>
</feature>
<proteinExistence type="predicted"/>
<dbReference type="Proteomes" id="UP001162891">
    <property type="component" value="Chromosome"/>
</dbReference>
<evidence type="ECO:0000313" key="3">
    <source>
        <dbReference type="EMBL" id="BDG03947.1"/>
    </source>
</evidence>
<keyword evidence="1" id="KW-1133">Transmembrane helix</keyword>